<protein>
    <recommendedName>
        <fullName evidence="2">LiaF transmembrane domain-containing protein</fullName>
    </recommendedName>
</protein>
<name>A0A7V5LIX5_CALAY</name>
<feature type="domain" description="LiaF transmembrane" evidence="2">
    <location>
        <begin position="59"/>
        <end position="145"/>
    </location>
</feature>
<gene>
    <name evidence="3" type="ORF">ENL21_05325</name>
</gene>
<feature type="transmembrane region" description="Helical" evidence="1">
    <location>
        <begin position="7"/>
        <end position="25"/>
    </location>
</feature>
<evidence type="ECO:0000313" key="3">
    <source>
        <dbReference type="EMBL" id="HHE55182.1"/>
    </source>
</evidence>
<keyword evidence="1" id="KW-0472">Membrane</keyword>
<dbReference type="Proteomes" id="UP000886111">
    <property type="component" value="Unassembled WGS sequence"/>
</dbReference>
<feature type="transmembrane region" description="Helical" evidence="1">
    <location>
        <begin position="31"/>
        <end position="48"/>
    </location>
</feature>
<accession>A0A7V5LIX5</accession>
<dbReference type="AlphaFoldDB" id="A0A7V5LIX5"/>
<feature type="transmembrane region" description="Helical" evidence="1">
    <location>
        <begin position="130"/>
        <end position="149"/>
    </location>
</feature>
<keyword evidence="1" id="KW-0812">Transmembrane</keyword>
<evidence type="ECO:0000256" key="1">
    <source>
        <dbReference type="SAM" id="Phobius"/>
    </source>
</evidence>
<feature type="transmembrane region" description="Helical" evidence="1">
    <location>
        <begin position="83"/>
        <end position="100"/>
    </location>
</feature>
<proteinExistence type="predicted"/>
<keyword evidence="1" id="KW-1133">Transmembrane helix</keyword>
<sequence length="155" mass="18176">MTSNSKYLGFLFVILGFLFLMDNLNVFTINWSLYIILTGLLLVIVYFLKKELVIFLLPGTMLLIYGILFLYCALTDWQNMVRLWPVLFIAPGIGFLLLYFLKNREPIYSVPGILLIVFGALFFVRKMAYIKFWPIVLIVFGIVYLVRFYQNKEKS</sequence>
<dbReference type="EMBL" id="DRTD01000391">
    <property type="protein sequence ID" value="HHE55182.1"/>
    <property type="molecule type" value="Genomic_DNA"/>
</dbReference>
<dbReference type="InterPro" id="IPR054331">
    <property type="entry name" value="LiaF_TM"/>
</dbReference>
<reference evidence="3" key="1">
    <citation type="journal article" date="2020" name="mSystems">
        <title>Genome- and Community-Level Interaction Insights into Carbon Utilization and Element Cycling Functions of Hydrothermarchaeota in Hydrothermal Sediment.</title>
        <authorList>
            <person name="Zhou Z."/>
            <person name="Liu Y."/>
            <person name="Xu W."/>
            <person name="Pan J."/>
            <person name="Luo Z.H."/>
            <person name="Li M."/>
        </authorList>
    </citation>
    <scope>NUCLEOTIDE SEQUENCE [LARGE SCALE GENOMIC DNA]</scope>
    <source>
        <strain evidence="3">HyVt-76</strain>
    </source>
</reference>
<evidence type="ECO:0000259" key="2">
    <source>
        <dbReference type="Pfam" id="PF22570"/>
    </source>
</evidence>
<comment type="caution">
    <text evidence="3">The sequence shown here is derived from an EMBL/GenBank/DDBJ whole genome shotgun (WGS) entry which is preliminary data.</text>
</comment>
<feature type="transmembrane region" description="Helical" evidence="1">
    <location>
        <begin position="107"/>
        <end position="124"/>
    </location>
</feature>
<feature type="transmembrane region" description="Helical" evidence="1">
    <location>
        <begin position="55"/>
        <end position="77"/>
    </location>
</feature>
<dbReference type="Pfam" id="PF22570">
    <property type="entry name" value="LiaF-TM"/>
    <property type="match status" value="1"/>
</dbReference>
<organism evidence="3">
    <name type="scientific">Caldithrix abyssi</name>
    <dbReference type="NCBI Taxonomy" id="187145"/>
    <lineage>
        <taxon>Bacteria</taxon>
        <taxon>Pseudomonadati</taxon>
        <taxon>Calditrichota</taxon>
        <taxon>Calditrichia</taxon>
        <taxon>Calditrichales</taxon>
        <taxon>Calditrichaceae</taxon>
        <taxon>Caldithrix</taxon>
    </lineage>
</organism>